<feature type="transmembrane region" description="Helical" evidence="1">
    <location>
        <begin position="21"/>
        <end position="47"/>
    </location>
</feature>
<dbReference type="PANTHER" id="PTHR22946:SF8">
    <property type="entry name" value="ACETYL XYLAN ESTERASE DOMAIN-CONTAINING PROTEIN"/>
    <property type="match status" value="1"/>
</dbReference>
<dbReference type="Proteomes" id="UP000323917">
    <property type="component" value="Chromosome"/>
</dbReference>
<keyword evidence="1" id="KW-0812">Transmembrane</keyword>
<accession>A0A5B9Q6N7</accession>
<dbReference type="InterPro" id="IPR008391">
    <property type="entry name" value="AXE1_dom"/>
</dbReference>
<dbReference type="KEGG" id="bgok:Pr1d_06400"/>
<name>A0A5B9Q6N7_9BACT</name>
<evidence type="ECO:0000313" key="3">
    <source>
        <dbReference type="EMBL" id="QEG33379.1"/>
    </source>
</evidence>
<organism evidence="3 4">
    <name type="scientific">Bythopirellula goksoeyrii</name>
    <dbReference type="NCBI Taxonomy" id="1400387"/>
    <lineage>
        <taxon>Bacteria</taxon>
        <taxon>Pseudomonadati</taxon>
        <taxon>Planctomycetota</taxon>
        <taxon>Planctomycetia</taxon>
        <taxon>Pirellulales</taxon>
        <taxon>Lacipirellulaceae</taxon>
        <taxon>Bythopirellula</taxon>
    </lineage>
</organism>
<gene>
    <name evidence="3" type="ORF">Pr1d_06400</name>
</gene>
<reference evidence="3 4" key="1">
    <citation type="submission" date="2019-08" db="EMBL/GenBank/DDBJ databases">
        <title>Deep-cultivation of Planctomycetes and their phenomic and genomic characterization uncovers novel biology.</title>
        <authorList>
            <person name="Wiegand S."/>
            <person name="Jogler M."/>
            <person name="Boedeker C."/>
            <person name="Pinto D."/>
            <person name="Vollmers J."/>
            <person name="Rivas-Marin E."/>
            <person name="Kohn T."/>
            <person name="Peeters S.H."/>
            <person name="Heuer A."/>
            <person name="Rast P."/>
            <person name="Oberbeckmann S."/>
            <person name="Bunk B."/>
            <person name="Jeske O."/>
            <person name="Meyerdierks A."/>
            <person name="Storesund J.E."/>
            <person name="Kallscheuer N."/>
            <person name="Luecker S."/>
            <person name="Lage O.M."/>
            <person name="Pohl T."/>
            <person name="Merkel B.J."/>
            <person name="Hornburger P."/>
            <person name="Mueller R.-W."/>
            <person name="Bruemmer F."/>
            <person name="Labrenz M."/>
            <person name="Spormann A.M."/>
            <person name="Op den Camp H."/>
            <person name="Overmann J."/>
            <person name="Amann R."/>
            <person name="Jetten M.S.M."/>
            <person name="Mascher T."/>
            <person name="Medema M.H."/>
            <person name="Devos D.P."/>
            <person name="Kaster A.-K."/>
            <person name="Ovreas L."/>
            <person name="Rohde M."/>
            <person name="Galperin M.Y."/>
            <person name="Jogler C."/>
        </authorList>
    </citation>
    <scope>NUCLEOTIDE SEQUENCE [LARGE SCALE GENOMIC DNA]</scope>
    <source>
        <strain evidence="3 4">Pr1d</strain>
    </source>
</reference>
<dbReference type="EMBL" id="CP042913">
    <property type="protein sequence ID" value="QEG33379.1"/>
    <property type="molecule type" value="Genomic_DNA"/>
</dbReference>
<sequence length="420" mass="47097">MRGQLHYQDPHFVTYDRSNTMIAIFWYYAYMRYAQIMLFVAGLLFIAKTSSHAQVVTLIRGRAFSEPVAAEKLAKLGESYNNQREWQARAEMLRAGIRKGLQLEKLPPTCELKPICHSKREMDGYTVENVAFESLPGFWVTGNLYLPSKIEGKIPGILNPHGHFKNARLTESNQTRCAAQARMGAAAFAYDMVGYGESTQCEHRRFQVQRLQTFNSMRALDYLLSLGFIDEDRLAVTGASGGGTQSFLLSAIDDRIDLSMPVVMVSAYFFGGCECESAMPIHKTEEYETNNVEIAALVAPKPLLLVSDGGDWTANTPSVEYPHIQRIYSFFGAEENVENEHFPDEGHDYGPSKRAATYPFLAKHFGLNLAAVENSAGEIDESFFQAIPEDELRVFNAEHSRPDYAHQGCDEVLRLLNKGG</sequence>
<protein>
    <submittedName>
        <fullName evidence="3">Acetyl xylan esterase (AXE1)</fullName>
    </submittedName>
</protein>
<evidence type="ECO:0000256" key="1">
    <source>
        <dbReference type="SAM" id="Phobius"/>
    </source>
</evidence>
<dbReference type="Gene3D" id="3.40.50.1820">
    <property type="entry name" value="alpha/beta hydrolase"/>
    <property type="match status" value="1"/>
</dbReference>
<dbReference type="SUPFAM" id="SSF53474">
    <property type="entry name" value="alpha/beta-Hydrolases"/>
    <property type="match status" value="1"/>
</dbReference>
<evidence type="ECO:0000313" key="4">
    <source>
        <dbReference type="Proteomes" id="UP000323917"/>
    </source>
</evidence>
<dbReference type="PANTHER" id="PTHR22946">
    <property type="entry name" value="DIENELACTONE HYDROLASE DOMAIN-CONTAINING PROTEIN-RELATED"/>
    <property type="match status" value="1"/>
</dbReference>
<feature type="domain" description="Acetyl xylan esterase" evidence="2">
    <location>
        <begin position="104"/>
        <end position="263"/>
    </location>
</feature>
<dbReference type="InterPro" id="IPR050261">
    <property type="entry name" value="FrsA_esterase"/>
</dbReference>
<proteinExistence type="predicted"/>
<dbReference type="Pfam" id="PF05448">
    <property type="entry name" value="AXE1"/>
    <property type="match status" value="1"/>
</dbReference>
<keyword evidence="4" id="KW-1185">Reference proteome</keyword>
<keyword evidence="1" id="KW-0472">Membrane</keyword>
<dbReference type="AlphaFoldDB" id="A0A5B9Q6N7"/>
<evidence type="ECO:0000259" key="2">
    <source>
        <dbReference type="Pfam" id="PF05448"/>
    </source>
</evidence>
<keyword evidence="1" id="KW-1133">Transmembrane helix</keyword>
<dbReference type="InterPro" id="IPR029058">
    <property type="entry name" value="AB_hydrolase_fold"/>
</dbReference>